<gene>
    <name evidence="6" type="ORF">KCG48_08430</name>
</gene>
<dbReference type="Gene3D" id="3.40.50.300">
    <property type="entry name" value="P-loop containing nucleotide triphosphate hydrolases"/>
    <property type="match status" value="1"/>
</dbReference>
<evidence type="ECO:0000259" key="5">
    <source>
        <dbReference type="PROSITE" id="PS50893"/>
    </source>
</evidence>
<dbReference type="SUPFAM" id="SSF52540">
    <property type="entry name" value="P-loop containing nucleoside triphosphate hydrolases"/>
    <property type="match status" value="1"/>
</dbReference>
<evidence type="ECO:0000256" key="3">
    <source>
        <dbReference type="ARBA" id="ARBA00022741"/>
    </source>
</evidence>
<dbReference type="InterPro" id="IPR003439">
    <property type="entry name" value="ABC_transporter-like_ATP-bd"/>
</dbReference>
<sequence length="234" mass="26287">MLKNVIELKNINKIYGTTVKTQVLHDVNLNIEEGSFTSIIGQSGSGKSTLLNIVGTLDKPTSGEVYINGKRTDQMKKDELADLRNRTMGFIFQFHYLLPEFTALENVLIPYQIQGEKITPEILKRAHELMDLVGLQAVKNNMANAMSGGQQQRTAIARALMNQPKIILADEPTGNLDSDTTESVYDLMRDINKKLGTTFIIITHDRRIAERADRIVEIKDGRIALNIPFQRMTS</sequence>
<feature type="domain" description="ABC transporter" evidence="5">
    <location>
        <begin position="6"/>
        <end position="233"/>
    </location>
</feature>
<dbReference type="PANTHER" id="PTHR24220">
    <property type="entry name" value="IMPORT ATP-BINDING PROTEIN"/>
    <property type="match status" value="1"/>
</dbReference>
<dbReference type="GO" id="GO:0016887">
    <property type="term" value="F:ATP hydrolysis activity"/>
    <property type="evidence" value="ECO:0007669"/>
    <property type="project" value="InterPro"/>
</dbReference>
<protein>
    <submittedName>
        <fullName evidence="6">ABC transporter ATP-binding protein</fullName>
    </submittedName>
</protein>
<dbReference type="PANTHER" id="PTHR24220:SF689">
    <property type="entry name" value="LIPOPROTEIN-RELEASING SYSTEM ATP-BINDING PROTEIN LOLD"/>
    <property type="match status" value="1"/>
</dbReference>
<keyword evidence="3" id="KW-0547">Nucleotide-binding</keyword>
<dbReference type="SMART" id="SM00382">
    <property type="entry name" value="AAA"/>
    <property type="match status" value="1"/>
</dbReference>
<dbReference type="GO" id="GO:0005524">
    <property type="term" value="F:ATP binding"/>
    <property type="evidence" value="ECO:0007669"/>
    <property type="project" value="UniProtKB-KW"/>
</dbReference>
<keyword evidence="2" id="KW-0813">Transport</keyword>
<dbReference type="GO" id="GO:0005886">
    <property type="term" value="C:plasma membrane"/>
    <property type="evidence" value="ECO:0007669"/>
    <property type="project" value="TreeGrafter"/>
</dbReference>
<organism evidence="6 7">
    <name type="scientific">Proteiniclasticum sediminis</name>
    <dbReference type="NCBI Taxonomy" id="2804028"/>
    <lineage>
        <taxon>Bacteria</taxon>
        <taxon>Bacillati</taxon>
        <taxon>Bacillota</taxon>
        <taxon>Clostridia</taxon>
        <taxon>Eubacteriales</taxon>
        <taxon>Clostridiaceae</taxon>
        <taxon>Proteiniclasticum</taxon>
    </lineage>
</organism>
<accession>A0A941CPI9</accession>
<dbReference type="InterPro" id="IPR003593">
    <property type="entry name" value="AAA+_ATPase"/>
</dbReference>
<dbReference type="InterPro" id="IPR015854">
    <property type="entry name" value="ABC_transpr_LolD-like"/>
</dbReference>
<dbReference type="Proteomes" id="UP000675379">
    <property type="component" value="Unassembled WGS sequence"/>
</dbReference>
<evidence type="ECO:0000313" key="7">
    <source>
        <dbReference type="Proteomes" id="UP000675379"/>
    </source>
</evidence>
<evidence type="ECO:0000256" key="4">
    <source>
        <dbReference type="ARBA" id="ARBA00022840"/>
    </source>
</evidence>
<dbReference type="AlphaFoldDB" id="A0A941CPI9"/>
<dbReference type="GO" id="GO:0022857">
    <property type="term" value="F:transmembrane transporter activity"/>
    <property type="evidence" value="ECO:0007669"/>
    <property type="project" value="TreeGrafter"/>
</dbReference>
<name>A0A941CPI9_9CLOT</name>
<dbReference type="RefSeq" id="WP_211801281.1">
    <property type="nucleotide sequence ID" value="NZ_JAGSCS010000010.1"/>
</dbReference>
<dbReference type="CDD" id="cd03255">
    <property type="entry name" value="ABC_MJ0796_LolCDE_FtsE"/>
    <property type="match status" value="1"/>
</dbReference>
<dbReference type="InterPro" id="IPR017911">
    <property type="entry name" value="MacB-like_ATP-bd"/>
</dbReference>
<dbReference type="InterPro" id="IPR027417">
    <property type="entry name" value="P-loop_NTPase"/>
</dbReference>
<dbReference type="EMBL" id="JAGSCS010000010">
    <property type="protein sequence ID" value="MBR0576367.1"/>
    <property type="molecule type" value="Genomic_DNA"/>
</dbReference>
<evidence type="ECO:0000313" key="6">
    <source>
        <dbReference type="EMBL" id="MBR0576367.1"/>
    </source>
</evidence>
<keyword evidence="4 6" id="KW-0067">ATP-binding</keyword>
<keyword evidence="7" id="KW-1185">Reference proteome</keyword>
<dbReference type="PROSITE" id="PS50893">
    <property type="entry name" value="ABC_TRANSPORTER_2"/>
    <property type="match status" value="1"/>
</dbReference>
<evidence type="ECO:0000256" key="2">
    <source>
        <dbReference type="ARBA" id="ARBA00022448"/>
    </source>
</evidence>
<dbReference type="FunFam" id="3.40.50.300:FF:000032">
    <property type="entry name" value="Export ABC transporter ATP-binding protein"/>
    <property type="match status" value="1"/>
</dbReference>
<comment type="caution">
    <text evidence="6">The sequence shown here is derived from an EMBL/GenBank/DDBJ whole genome shotgun (WGS) entry which is preliminary data.</text>
</comment>
<comment type="similarity">
    <text evidence="1">Belongs to the ABC transporter superfamily.</text>
</comment>
<evidence type="ECO:0000256" key="1">
    <source>
        <dbReference type="ARBA" id="ARBA00005417"/>
    </source>
</evidence>
<proteinExistence type="inferred from homology"/>
<dbReference type="GO" id="GO:0098796">
    <property type="term" value="C:membrane protein complex"/>
    <property type="evidence" value="ECO:0007669"/>
    <property type="project" value="UniProtKB-ARBA"/>
</dbReference>
<reference evidence="6" key="1">
    <citation type="submission" date="2021-04" db="EMBL/GenBank/DDBJ databases">
        <title>Proteiniclasticum sedimins sp. nov., an obligate anaerobic bacterium isolated from anaerobic sludge.</title>
        <authorList>
            <person name="Liu J."/>
        </authorList>
    </citation>
    <scope>NUCLEOTIDE SEQUENCE</scope>
    <source>
        <strain evidence="6">BAD-10</strain>
    </source>
</reference>
<dbReference type="Pfam" id="PF00005">
    <property type="entry name" value="ABC_tran"/>
    <property type="match status" value="1"/>
</dbReference>